<evidence type="ECO:0008006" key="3">
    <source>
        <dbReference type="Google" id="ProtNLM"/>
    </source>
</evidence>
<protein>
    <recommendedName>
        <fullName evidence="3">Lipoprotein</fullName>
    </recommendedName>
</protein>
<keyword evidence="2" id="KW-1185">Reference proteome</keyword>
<evidence type="ECO:0000313" key="2">
    <source>
        <dbReference type="Proteomes" id="UP001232245"/>
    </source>
</evidence>
<comment type="caution">
    <text evidence="1">The sequence shown here is derived from an EMBL/GenBank/DDBJ whole genome shotgun (WGS) entry which is preliminary data.</text>
</comment>
<sequence length="171" mass="19854">MPIGIYKYLMFSSIFLLLSFVIGCDPFAKTADDFYEKITSTDLTTESINKIAIGQTEERIINVFGKPEKLEKIVQPNVSHLSYQNEELRFVLNEQRKIIEYFVADPTFQTVKGVKIGDKKTRIIESYGEHYYEREEGGVTALGYFDKQNGIMIEFALKEEKLQFFLVRVHE</sequence>
<evidence type="ECO:0000313" key="1">
    <source>
        <dbReference type="EMBL" id="MDQ0225428.1"/>
    </source>
</evidence>
<dbReference type="PROSITE" id="PS51257">
    <property type="entry name" value="PROKAR_LIPOPROTEIN"/>
    <property type="match status" value="1"/>
</dbReference>
<accession>A0ABT9YZL8</accession>
<dbReference type="Proteomes" id="UP001232245">
    <property type="component" value="Unassembled WGS sequence"/>
</dbReference>
<dbReference type="RefSeq" id="WP_095297360.1">
    <property type="nucleotide sequence ID" value="NZ_CADEPK010000051.1"/>
</dbReference>
<gene>
    <name evidence="1" type="ORF">J2S02_001772</name>
</gene>
<organism evidence="1 2">
    <name type="scientific">Metabacillus niabensis</name>
    <dbReference type="NCBI Taxonomy" id="324854"/>
    <lineage>
        <taxon>Bacteria</taxon>
        <taxon>Bacillati</taxon>
        <taxon>Bacillota</taxon>
        <taxon>Bacilli</taxon>
        <taxon>Bacillales</taxon>
        <taxon>Bacillaceae</taxon>
        <taxon>Metabacillus</taxon>
    </lineage>
</organism>
<dbReference type="Gene3D" id="3.40.33.10">
    <property type="entry name" value="CAP"/>
    <property type="match status" value="1"/>
</dbReference>
<reference evidence="1 2" key="1">
    <citation type="submission" date="2023-07" db="EMBL/GenBank/DDBJ databases">
        <title>Genomic Encyclopedia of Type Strains, Phase IV (KMG-IV): sequencing the most valuable type-strain genomes for metagenomic binning, comparative biology and taxonomic classification.</title>
        <authorList>
            <person name="Goeker M."/>
        </authorList>
    </citation>
    <scope>NUCLEOTIDE SEQUENCE [LARGE SCALE GENOMIC DNA]</scope>
    <source>
        <strain evidence="1 2">DSM 17723</strain>
    </source>
</reference>
<name>A0ABT9YZL8_9BACI</name>
<dbReference type="EMBL" id="JAUSTZ010000003">
    <property type="protein sequence ID" value="MDQ0225428.1"/>
    <property type="molecule type" value="Genomic_DNA"/>
</dbReference>
<proteinExistence type="predicted"/>
<dbReference type="InterPro" id="IPR035940">
    <property type="entry name" value="CAP_sf"/>
</dbReference>